<keyword evidence="5 9" id="KW-0812">Transmembrane</keyword>
<feature type="transmembrane region" description="Helical" evidence="10">
    <location>
        <begin position="120"/>
        <end position="136"/>
    </location>
</feature>
<dbReference type="EC" id="3.4.23.43" evidence="9"/>
<comment type="function">
    <text evidence="9">Plays an essential role in type IV pili and type II pseudopili formation by proteolytically removing the leader sequence from substrate proteins and subsequently monomethylating the alpha-amino group of the newly exposed N-terminal phenylalanine.</text>
</comment>
<keyword evidence="9" id="KW-0511">Multifunctional enzyme</keyword>
<gene>
    <name evidence="13" type="ORF">WH96_11280</name>
</gene>
<dbReference type="GO" id="GO:0032259">
    <property type="term" value="P:methylation"/>
    <property type="evidence" value="ECO:0007669"/>
    <property type="project" value="UniProtKB-KW"/>
</dbReference>
<comment type="caution">
    <text evidence="13">The sequence shown here is derived from an EMBL/GenBank/DDBJ whole genome shotgun (WGS) entry which is preliminary data.</text>
</comment>
<dbReference type="InterPro" id="IPR000045">
    <property type="entry name" value="Prepilin_IV_endopep_pep"/>
</dbReference>
<feature type="transmembrane region" description="Helical" evidence="10">
    <location>
        <begin position="182"/>
        <end position="208"/>
    </location>
</feature>
<evidence type="ECO:0000256" key="2">
    <source>
        <dbReference type="ARBA" id="ARBA00005801"/>
    </source>
</evidence>
<keyword evidence="9" id="KW-0489">Methyltransferase</keyword>
<comment type="subcellular location">
    <subcellularLocation>
        <location evidence="1">Cell inner membrane</location>
        <topology evidence="1">Multi-pass membrane protein</topology>
    </subcellularLocation>
    <subcellularLocation>
        <location evidence="9">Cell membrane</location>
        <topology evidence="9">Multi-pass membrane protein</topology>
    </subcellularLocation>
</comment>
<proteinExistence type="inferred from homology"/>
<dbReference type="AlphaFoldDB" id="A0A0H2MEW1"/>
<dbReference type="GO" id="GO:0006465">
    <property type="term" value="P:signal peptide processing"/>
    <property type="evidence" value="ECO:0007669"/>
    <property type="project" value="TreeGrafter"/>
</dbReference>
<dbReference type="InterPro" id="IPR014032">
    <property type="entry name" value="Peptidase_A24A_bac"/>
</dbReference>
<sequence length="270" mass="29722">MIFLLIASPFVGSFLALVAERLPLDKSVFFGRSYCKSCERALGPADMVPLISALVLKWRCRTCGAAFGKRDSLVELLCLGIAIWCVLVLPVPVVFVGFILGSVLLVLSAIDIEHMYLPDVLLYPLTLGGLGFVWWWQPEAFIHHIIGAVIGGLSFFLIRWSYTRLRGCEGLGLGDVKFACAIGAWVGWMGLASVILIAAVSALLFYLIRKRFKKRSPLLIDKIELSSEEQAGKESNLETSKELDSSLLPFGPFLALGLWITWLYGPIIVG</sequence>
<comment type="catalytic activity">
    <reaction evidence="9">
        <text>Typically cleaves a -Gly-|-Phe- bond to release an N-terminal, basic peptide of 5-8 residues from type IV prepilin, and then N-methylates the new N-terminal amino group, the methyl donor being S-adenosyl-L-methionine.</text>
        <dbReference type="EC" id="3.4.23.43"/>
    </reaction>
</comment>
<dbReference type="Gene3D" id="1.20.120.1220">
    <property type="match status" value="1"/>
</dbReference>
<dbReference type="InterPro" id="IPR050882">
    <property type="entry name" value="Prepilin_peptidase/N-MTase"/>
</dbReference>
<dbReference type="Pfam" id="PF01478">
    <property type="entry name" value="Peptidase_A24"/>
    <property type="match status" value="1"/>
</dbReference>
<organism evidence="13 14">
    <name type="scientific">Kiloniella spongiae</name>
    <dbReference type="NCBI Taxonomy" id="1489064"/>
    <lineage>
        <taxon>Bacteria</taxon>
        <taxon>Pseudomonadati</taxon>
        <taxon>Pseudomonadota</taxon>
        <taxon>Alphaproteobacteria</taxon>
        <taxon>Rhodospirillales</taxon>
        <taxon>Kiloniellaceae</taxon>
        <taxon>Kiloniella</taxon>
    </lineage>
</organism>
<evidence type="ECO:0000256" key="6">
    <source>
        <dbReference type="ARBA" id="ARBA00022989"/>
    </source>
</evidence>
<dbReference type="GO" id="GO:0005886">
    <property type="term" value="C:plasma membrane"/>
    <property type="evidence" value="ECO:0007669"/>
    <property type="project" value="UniProtKB-SubCell"/>
</dbReference>
<dbReference type="PANTHER" id="PTHR30487">
    <property type="entry name" value="TYPE 4 PREPILIN-LIKE PROTEINS LEADER PEPTIDE-PROCESSING ENZYME"/>
    <property type="match status" value="1"/>
</dbReference>
<feature type="transmembrane region" description="Helical" evidence="10">
    <location>
        <begin position="250"/>
        <end position="269"/>
    </location>
</feature>
<dbReference type="STRING" id="1489064.WH96_11280"/>
<feature type="domain" description="Prepilin type IV endopeptidase peptidase" evidence="11">
    <location>
        <begin position="99"/>
        <end position="206"/>
    </location>
</feature>
<keyword evidence="14" id="KW-1185">Reference proteome</keyword>
<dbReference type="GO" id="GO:0008168">
    <property type="term" value="F:methyltransferase activity"/>
    <property type="evidence" value="ECO:0007669"/>
    <property type="project" value="UniProtKB-KW"/>
</dbReference>
<keyword evidence="9" id="KW-0808">Transferase</keyword>
<keyword evidence="9" id="KW-0378">Hydrolase</keyword>
<dbReference type="Proteomes" id="UP000035444">
    <property type="component" value="Unassembled WGS sequence"/>
</dbReference>
<keyword evidence="3" id="KW-1003">Cell membrane</keyword>
<protein>
    <recommendedName>
        <fullName evidence="9">Prepilin leader peptidase/N-methyltransferase</fullName>
        <ecNumber evidence="9">2.1.1.-</ecNumber>
        <ecNumber evidence="9">3.4.23.43</ecNumber>
    </recommendedName>
</protein>
<evidence type="ECO:0000313" key="14">
    <source>
        <dbReference type="Proteomes" id="UP000035444"/>
    </source>
</evidence>
<keyword evidence="7 10" id="KW-0472">Membrane</keyword>
<keyword evidence="4" id="KW-0997">Cell inner membrane</keyword>
<evidence type="ECO:0000256" key="7">
    <source>
        <dbReference type="ARBA" id="ARBA00023136"/>
    </source>
</evidence>
<evidence type="ECO:0000259" key="12">
    <source>
        <dbReference type="Pfam" id="PF06750"/>
    </source>
</evidence>
<dbReference type="PRINTS" id="PR00864">
    <property type="entry name" value="PREPILNPTASE"/>
</dbReference>
<evidence type="ECO:0000256" key="5">
    <source>
        <dbReference type="ARBA" id="ARBA00022692"/>
    </source>
</evidence>
<dbReference type="PANTHER" id="PTHR30487:SF0">
    <property type="entry name" value="PREPILIN LEADER PEPTIDASE_N-METHYLTRANSFERASE-RELATED"/>
    <property type="match status" value="1"/>
</dbReference>
<comment type="similarity">
    <text evidence="2 8">Belongs to the peptidase A24 family.</text>
</comment>
<dbReference type="Pfam" id="PF06750">
    <property type="entry name" value="A24_N_bact"/>
    <property type="match status" value="1"/>
</dbReference>
<evidence type="ECO:0000256" key="8">
    <source>
        <dbReference type="RuleBase" id="RU003793"/>
    </source>
</evidence>
<evidence type="ECO:0000256" key="4">
    <source>
        <dbReference type="ARBA" id="ARBA00022519"/>
    </source>
</evidence>
<dbReference type="EC" id="2.1.1.-" evidence="9"/>
<feature type="transmembrane region" description="Helical" evidence="10">
    <location>
        <begin position="142"/>
        <end position="162"/>
    </location>
</feature>
<keyword evidence="9" id="KW-0645">Protease</keyword>
<feature type="transmembrane region" description="Helical" evidence="10">
    <location>
        <begin position="81"/>
        <end position="108"/>
    </location>
</feature>
<reference evidence="13 14" key="1">
    <citation type="submission" date="2015-03" db="EMBL/GenBank/DDBJ databases">
        <title>Genome Sequence of Kiloniella spongiae MEBiC09566, isolated from a marine sponge.</title>
        <authorList>
            <person name="Shao Z."/>
            <person name="Wang L."/>
            <person name="Li X."/>
        </authorList>
    </citation>
    <scope>NUCLEOTIDE SEQUENCE [LARGE SCALE GENOMIC DNA]</scope>
    <source>
        <strain evidence="13 14">MEBiC09566</strain>
    </source>
</reference>
<evidence type="ECO:0000259" key="11">
    <source>
        <dbReference type="Pfam" id="PF01478"/>
    </source>
</evidence>
<evidence type="ECO:0000256" key="1">
    <source>
        <dbReference type="ARBA" id="ARBA00004429"/>
    </source>
</evidence>
<accession>A0A0H2MEW1</accession>
<keyword evidence="6 10" id="KW-1133">Transmembrane helix</keyword>
<feature type="domain" description="Prepilin peptidase A24 N-terminal" evidence="12">
    <location>
        <begin position="9"/>
        <end position="87"/>
    </location>
</feature>
<name>A0A0H2MEW1_9PROT</name>
<evidence type="ECO:0000256" key="9">
    <source>
        <dbReference type="RuleBase" id="RU003794"/>
    </source>
</evidence>
<evidence type="ECO:0000256" key="10">
    <source>
        <dbReference type="SAM" id="Phobius"/>
    </source>
</evidence>
<dbReference type="EMBL" id="LAQL01000006">
    <property type="protein sequence ID" value="KLN61069.1"/>
    <property type="molecule type" value="Genomic_DNA"/>
</dbReference>
<evidence type="ECO:0000313" key="13">
    <source>
        <dbReference type="EMBL" id="KLN61069.1"/>
    </source>
</evidence>
<evidence type="ECO:0000256" key="3">
    <source>
        <dbReference type="ARBA" id="ARBA00022475"/>
    </source>
</evidence>
<dbReference type="GO" id="GO:0004190">
    <property type="term" value="F:aspartic-type endopeptidase activity"/>
    <property type="evidence" value="ECO:0007669"/>
    <property type="project" value="UniProtKB-EC"/>
</dbReference>
<dbReference type="InterPro" id="IPR010627">
    <property type="entry name" value="Prepilin_pept_A24_N"/>
</dbReference>